<comment type="caution">
    <text evidence="3">The sequence shown here is derived from an EMBL/GenBank/DDBJ whole genome shotgun (WGS) entry which is preliminary data.</text>
</comment>
<protein>
    <recommendedName>
        <fullName evidence="2">DUF6590 domain-containing protein</fullName>
    </recommendedName>
</protein>
<keyword evidence="4" id="KW-1185">Reference proteome</keyword>
<feature type="domain" description="DUF6590" evidence="2">
    <location>
        <begin position="82"/>
        <end position="218"/>
    </location>
</feature>
<dbReference type="OrthoDB" id="3559580at2759"/>
<proteinExistence type="predicted"/>
<dbReference type="Proteomes" id="UP000566819">
    <property type="component" value="Unassembled WGS sequence"/>
</dbReference>
<evidence type="ECO:0000256" key="1">
    <source>
        <dbReference type="SAM" id="MobiDB-lite"/>
    </source>
</evidence>
<dbReference type="PANTHER" id="PTHR35391:SF5">
    <property type="entry name" value="DUF6590 DOMAIN-CONTAINING PROTEIN"/>
    <property type="match status" value="1"/>
</dbReference>
<evidence type="ECO:0000313" key="4">
    <source>
        <dbReference type="Proteomes" id="UP000566819"/>
    </source>
</evidence>
<feature type="compositionally biased region" description="Polar residues" evidence="1">
    <location>
        <begin position="29"/>
        <end position="44"/>
    </location>
</feature>
<dbReference type="Pfam" id="PF20233">
    <property type="entry name" value="DUF6590"/>
    <property type="match status" value="2"/>
</dbReference>
<gene>
    <name evidence="3" type="ORF">G7Y89_g11151</name>
</gene>
<sequence>MEIATTHGGGPTQVPPVLTSPEDVPFQLPTLNQDTHTTSSNTKSATKRSKARREPNSPYSSTAKEGRKALDDGFQVRRLDHRHFFSPGRVFLTLWTEQFGGASTTPDTSVSVVVFGEKVHSKIRRFIVVRDNDRFCTCLPIVTYVNGSKKTGTNLEDHGIIYAQSPPQQISGITKRPVRVNTAKDTSFKNTSLINYARAYTIEKNVKVKDCGELDPVFTNILCENFRDVFATSGDANSSTSAPENDRTIAERKFLDFSKFAHQLGLHLPAGFCYVESLRTKSSMAAIGELSAWILAVRSLLAHEFCPSNMNCNNGDLETQSDARQLDSRFMIISKPLRFFKPGRVFKVLWTEPAGGTAKDFGTNFYTKVNYNEFVYSKIRRFVVVRERTHSCLCLPLYTYSGQGATKSDIRPQDHALVYDSKQERSKVPAERDMTKDPFAIVVEDPNETIDSMTRMNFAQVYTIQHNVKVAKVGRIAKEHLDRLNNYFIESIIT</sequence>
<dbReference type="EMBL" id="JAAMPI010001045">
    <property type="protein sequence ID" value="KAF4627005.1"/>
    <property type="molecule type" value="Genomic_DNA"/>
</dbReference>
<dbReference type="InterPro" id="IPR046497">
    <property type="entry name" value="DUF6590"/>
</dbReference>
<reference evidence="3 4" key="1">
    <citation type="submission" date="2020-03" db="EMBL/GenBank/DDBJ databases">
        <title>Draft Genome Sequence of Cudoniella acicularis.</title>
        <authorList>
            <person name="Buettner E."/>
            <person name="Kellner H."/>
        </authorList>
    </citation>
    <scope>NUCLEOTIDE SEQUENCE [LARGE SCALE GENOMIC DNA]</scope>
    <source>
        <strain evidence="3 4">DSM 108380</strain>
    </source>
</reference>
<name>A0A8H4RBD3_9HELO</name>
<accession>A0A8H4RBD3</accession>
<dbReference type="AlphaFoldDB" id="A0A8H4RBD3"/>
<evidence type="ECO:0000313" key="3">
    <source>
        <dbReference type="EMBL" id="KAF4627005.1"/>
    </source>
</evidence>
<feature type="domain" description="DUF6590" evidence="2">
    <location>
        <begin position="338"/>
        <end position="485"/>
    </location>
</feature>
<evidence type="ECO:0000259" key="2">
    <source>
        <dbReference type="Pfam" id="PF20233"/>
    </source>
</evidence>
<organism evidence="3 4">
    <name type="scientific">Cudoniella acicularis</name>
    <dbReference type="NCBI Taxonomy" id="354080"/>
    <lineage>
        <taxon>Eukaryota</taxon>
        <taxon>Fungi</taxon>
        <taxon>Dikarya</taxon>
        <taxon>Ascomycota</taxon>
        <taxon>Pezizomycotina</taxon>
        <taxon>Leotiomycetes</taxon>
        <taxon>Helotiales</taxon>
        <taxon>Tricladiaceae</taxon>
        <taxon>Cudoniella</taxon>
    </lineage>
</organism>
<dbReference type="PANTHER" id="PTHR35391">
    <property type="entry name" value="C2H2-TYPE DOMAIN-CONTAINING PROTEIN-RELATED"/>
    <property type="match status" value="1"/>
</dbReference>
<feature type="region of interest" description="Disordered" evidence="1">
    <location>
        <begin position="1"/>
        <end position="68"/>
    </location>
</feature>